<name>A0ABR2ZW71_9AGAR</name>
<gene>
    <name evidence="2" type="ORF">AAF712_007643</name>
</gene>
<dbReference type="InterPro" id="IPR046528">
    <property type="entry name" value="DUF6593"/>
</dbReference>
<dbReference type="Pfam" id="PF20236">
    <property type="entry name" value="DUF6593"/>
    <property type="match status" value="1"/>
</dbReference>
<reference evidence="2 3" key="1">
    <citation type="submission" date="2024-05" db="EMBL/GenBank/DDBJ databases">
        <title>A draft genome resource for the thread blight pathogen Marasmius tenuissimus strain MS-2.</title>
        <authorList>
            <person name="Yulfo-Soto G.E."/>
            <person name="Baruah I.K."/>
            <person name="Amoako-Attah I."/>
            <person name="Bukari Y."/>
            <person name="Meinhardt L.W."/>
            <person name="Bailey B.A."/>
            <person name="Cohen S.P."/>
        </authorList>
    </citation>
    <scope>NUCLEOTIDE SEQUENCE [LARGE SCALE GENOMIC DNA]</scope>
    <source>
        <strain evidence="2 3">MS-2</strain>
    </source>
</reference>
<accession>A0ABR2ZW71</accession>
<evidence type="ECO:0000313" key="2">
    <source>
        <dbReference type="EMBL" id="KAL0065309.1"/>
    </source>
</evidence>
<proteinExistence type="predicted"/>
<evidence type="ECO:0000313" key="3">
    <source>
        <dbReference type="Proteomes" id="UP001437256"/>
    </source>
</evidence>
<dbReference type="Proteomes" id="UP001437256">
    <property type="component" value="Unassembled WGS sequence"/>
</dbReference>
<feature type="domain" description="DUF6593" evidence="1">
    <location>
        <begin position="9"/>
        <end position="160"/>
    </location>
</feature>
<organism evidence="2 3">
    <name type="scientific">Marasmius tenuissimus</name>
    <dbReference type="NCBI Taxonomy" id="585030"/>
    <lineage>
        <taxon>Eukaryota</taxon>
        <taxon>Fungi</taxon>
        <taxon>Dikarya</taxon>
        <taxon>Basidiomycota</taxon>
        <taxon>Agaricomycotina</taxon>
        <taxon>Agaricomycetes</taxon>
        <taxon>Agaricomycetidae</taxon>
        <taxon>Agaricales</taxon>
        <taxon>Marasmiineae</taxon>
        <taxon>Marasmiaceae</taxon>
        <taxon>Marasmius</taxon>
    </lineage>
</organism>
<sequence>MDFLLTVESTVNTTLSLPSGTPVYEITTPLRTFRTHTTTIRKYEQEGGDPHDIAIVELHSLHKDVCQLRGKDFLPKKPSMLNLSSFSFTSSNGKEYTWHRKSGTQTVLNDKDKNAVATYEQSHTGLRSKEPRPAKLSISAEVMEVVDEIVCTFTYVKQKEEIRKRTARGSAATSAATSVVVVS</sequence>
<protein>
    <recommendedName>
        <fullName evidence="1">DUF6593 domain-containing protein</fullName>
    </recommendedName>
</protein>
<evidence type="ECO:0000259" key="1">
    <source>
        <dbReference type="Pfam" id="PF20236"/>
    </source>
</evidence>
<keyword evidence="3" id="KW-1185">Reference proteome</keyword>
<dbReference type="EMBL" id="JBBXMP010000049">
    <property type="protein sequence ID" value="KAL0065309.1"/>
    <property type="molecule type" value="Genomic_DNA"/>
</dbReference>
<comment type="caution">
    <text evidence="2">The sequence shown here is derived from an EMBL/GenBank/DDBJ whole genome shotgun (WGS) entry which is preliminary data.</text>
</comment>